<feature type="region of interest" description="Disordered" evidence="1">
    <location>
        <begin position="1"/>
        <end position="24"/>
    </location>
</feature>
<organism evidence="2 3">
    <name type="scientific">Hermetia illucens</name>
    <name type="common">Black soldier fly</name>
    <dbReference type="NCBI Taxonomy" id="343691"/>
    <lineage>
        <taxon>Eukaryota</taxon>
        <taxon>Metazoa</taxon>
        <taxon>Ecdysozoa</taxon>
        <taxon>Arthropoda</taxon>
        <taxon>Hexapoda</taxon>
        <taxon>Insecta</taxon>
        <taxon>Pterygota</taxon>
        <taxon>Neoptera</taxon>
        <taxon>Endopterygota</taxon>
        <taxon>Diptera</taxon>
        <taxon>Brachycera</taxon>
        <taxon>Stratiomyomorpha</taxon>
        <taxon>Stratiomyidae</taxon>
        <taxon>Hermetiinae</taxon>
        <taxon>Hermetia</taxon>
    </lineage>
</organism>
<feature type="compositionally biased region" description="Polar residues" evidence="1">
    <location>
        <begin position="15"/>
        <end position="24"/>
    </location>
</feature>
<evidence type="ECO:0000256" key="1">
    <source>
        <dbReference type="SAM" id="MobiDB-lite"/>
    </source>
</evidence>
<dbReference type="Proteomes" id="UP000594454">
    <property type="component" value="Chromosome 7"/>
</dbReference>
<name>A0A7R8Z1Y6_HERIL</name>
<evidence type="ECO:0000313" key="3">
    <source>
        <dbReference type="Proteomes" id="UP000594454"/>
    </source>
</evidence>
<dbReference type="InParanoid" id="A0A7R8Z1Y6"/>
<protein>
    <submittedName>
        <fullName evidence="2">Uncharacterized protein</fullName>
    </submittedName>
</protein>
<accession>A0A7R8Z1Y6</accession>
<evidence type="ECO:0000313" key="2">
    <source>
        <dbReference type="EMBL" id="CAD7094225.1"/>
    </source>
</evidence>
<proteinExistence type="predicted"/>
<gene>
    <name evidence="2" type="ORF">HERILL_LOCUS16447</name>
</gene>
<dbReference type="EMBL" id="LR899015">
    <property type="protein sequence ID" value="CAD7094225.1"/>
    <property type="molecule type" value="Genomic_DNA"/>
</dbReference>
<reference evidence="2 3" key="1">
    <citation type="submission" date="2020-11" db="EMBL/GenBank/DDBJ databases">
        <authorList>
            <person name="Wallbank WR R."/>
            <person name="Pardo Diaz C."/>
            <person name="Kozak K."/>
            <person name="Martin S."/>
            <person name="Jiggins C."/>
            <person name="Moest M."/>
            <person name="Warren A I."/>
            <person name="Generalovic N T."/>
            <person name="Byers J.R.P. K."/>
            <person name="Montejo-Kovacevich G."/>
            <person name="Yen C E."/>
        </authorList>
    </citation>
    <scope>NUCLEOTIDE SEQUENCE [LARGE SCALE GENOMIC DNA]</scope>
</reference>
<dbReference type="AlphaFoldDB" id="A0A7R8Z1Y6"/>
<keyword evidence="3" id="KW-1185">Reference proteome</keyword>
<sequence>MFRNTHGTSERRGNSFISLAPTSTPHAGHTRKYLLSIAARSVSVAPFSLSFLFRFQTARRATQQFRKAKRLDSTFQIQILSETIRHWTRRYRKEVSLKKHRTEGSDEKESKETASNTLGLLRILMAS</sequence>